<feature type="transmembrane region" description="Helical" evidence="1">
    <location>
        <begin position="12"/>
        <end position="36"/>
    </location>
</feature>
<dbReference type="Proteomes" id="UP001151760">
    <property type="component" value="Unassembled WGS sequence"/>
</dbReference>
<evidence type="ECO:0000313" key="3">
    <source>
        <dbReference type="Proteomes" id="UP001151760"/>
    </source>
</evidence>
<organism evidence="2 3">
    <name type="scientific">Tanacetum coccineum</name>
    <dbReference type="NCBI Taxonomy" id="301880"/>
    <lineage>
        <taxon>Eukaryota</taxon>
        <taxon>Viridiplantae</taxon>
        <taxon>Streptophyta</taxon>
        <taxon>Embryophyta</taxon>
        <taxon>Tracheophyta</taxon>
        <taxon>Spermatophyta</taxon>
        <taxon>Magnoliopsida</taxon>
        <taxon>eudicotyledons</taxon>
        <taxon>Gunneridae</taxon>
        <taxon>Pentapetalae</taxon>
        <taxon>asterids</taxon>
        <taxon>campanulids</taxon>
        <taxon>Asterales</taxon>
        <taxon>Asteraceae</taxon>
        <taxon>Asteroideae</taxon>
        <taxon>Anthemideae</taxon>
        <taxon>Anthemidinae</taxon>
        <taxon>Tanacetum</taxon>
    </lineage>
</organism>
<evidence type="ECO:0000256" key="1">
    <source>
        <dbReference type="SAM" id="Phobius"/>
    </source>
</evidence>
<keyword evidence="1" id="KW-0812">Transmembrane</keyword>
<keyword evidence="1" id="KW-0472">Membrane</keyword>
<comment type="caution">
    <text evidence="2">The sequence shown here is derived from an EMBL/GenBank/DDBJ whole genome shotgun (WGS) entry which is preliminary data.</text>
</comment>
<reference evidence="2" key="1">
    <citation type="journal article" date="2022" name="Int. J. Mol. Sci.">
        <title>Draft Genome of Tanacetum Coccineum: Genomic Comparison of Closely Related Tanacetum-Family Plants.</title>
        <authorList>
            <person name="Yamashiro T."/>
            <person name="Shiraishi A."/>
            <person name="Nakayama K."/>
            <person name="Satake H."/>
        </authorList>
    </citation>
    <scope>NUCLEOTIDE SEQUENCE</scope>
</reference>
<accession>A0ABQ4YBS6</accession>
<protein>
    <submittedName>
        <fullName evidence="2">Uncharacterized protein</fullName>
    </submittedName>
</protein>
<sequence>MKRGLKILQGNIWYIFAAYIAGAQDASFVSGFFAVASSSPFDYVENLFLDRGLFLFKEHQSIDYMRGTKRAGVSDSGAANTNSFDGPQIIMTYTTTPDYKIPLTSDGDSQAKMGGTQIKDVISNSGRFKN</sequence>
<evidence type="ECO:0000313" key="2">
    <source>
        <dbReference type="EMBL" id="GJS74596.1"/>
    </source>
</evidence>
<name>A0ABQ4YBS6_9ASTR</name>
<proteinExistence type="predicted"/>
<reference evidence="2" key="2">
    <citation type="submission" date="2022-01" db="EMBL/GenBank/DDBJ databases">
        <authorList>
            <person name="Yamashiro T."/>
            <person name="Shiraishi A."/>
            <person name="Satake H."/>
            <person name="Nakayama K."/>
        </authorList>
    </citation>
    <scope>NUCLEOTIDE SEQUENCE</scope>
</reference>
<keyword evidence="3" id="KW-1185">Reference proteome</keyword>
<keyword evidence="1" id="KW-1133">Transmembrane helix</keyword>
<dbReference type="EMBL" id="BQNB010010242">
    <property type="protein sequence ID" value="GJS74596.1"/>
    <property type="molecule type" value="Genomic_DNA"/>
</dbReference>
<gene>
    <name evidence="2" type="ORF">Tco_0707437</name>
</gene>